<dbReference type="PANTHER" id="PTHR13369">
    <property type="match status" value="1"/>
</dbReference>
<sequence>MSLPATASARDRFLAALRAAVADGTLTKLTLGKHRGADATLKNIFVRPVALKAGPNLAFVYRHATRDITKNLPPSAALATLERLIGGDFLDAHLFTTAQTAQLETQPDGSSRLHLKLAAGPAAPLVAAHDRAKTRLISPDAPWLRALGVTNDRGQPREGMAAKFRQIEKFAELLSHLLAEAPLPTDRALNICDMGSGKGYLTFAISALLGPRAHVTGIESRPELAAFCNDVARQHGFDRQLAFHAGTIADATPASVDVLIALHACDTATDDALARGLAAGATLLVVAPCCQKELRPQLTPPPILADALRHGIFQERQAEFATDALRALLLEWAGYRTKVFEFISTEHTAKNLMIAAIKSSAPAPNPALADRVRAFAAFYGIKHQHLAAALGFPLQPNAS</sequence>
<protein>
    <submittedName>
        <fullName evidence="2">SAM-dependent methyltransferase</fullName>
    </submittedName>
</protein>
<evidence type="ECO:0000259" key="1">
    <source>
        <dbReference type="Pfam" id="PF13679"/>
    </source>
</evidence>
<dbReference type="Pfam" id="PF13679">
    <property type="entry name" value="Methyltransf_32"/>
    <property type="match status" value="1"/>
</dbReference>
<dbReference type="AlphaFoldDB" id="A0A8F9XFX9"/>
<dbReference type="GO" id="GO:0008168">
    <property type="term" value="F:methyltransferase activity"/>
    <property type="evidence" value="ECO:0007669"/>
    <property type="project" value="UniProtKB-KW"/>
</dbReference>
<evidence type="ECO:0000313" key="3">
    <source>
        <dbReference type="Proteomes" id="UP000825051"/>
    </source>
</evidence>
<reference evidence="2" key="1">
    <citation type="submission" date="2021-08" db="EMBL/GenBank/DDBJ databases">
        <title>Genome of a novel bacterium of the phylum Verrucomicrobia, Oleiharenicola sp. KSB-15.</title>
        <authorList>
            <person name="Chung J.-H."/>
            <person name="Ahn J.-H."/>
            <person name="Yoon Y."/>
            <person name="Kim D.-Y."/>
            <person name="An S.-H."/>
            <person name="Park I."/>
            <person name="Yeon J."/>
        </authorList>
    </citation>
    <scope>NUCLEOTIDE SEQUENCE</scope>
    <source>
        <strain evidence="2">KSB-15</strain>
    </source>
</reference>
<dbReference type="SUPFAM" id="SSF53335">
    <property type="entry name" value="S-adenosyl-L-methionine-dependent methyltransferases"/>
    <property type="match status" value="1"/>
</dbReference>
<dbReference type="Gene3D" id="3.40.50.150">
    <property type="entry name" value="Vaccinia Virus protein VP39"/>
    <property type="match status" value="1"/>
</dbReference>
<name>A0A8F9XFX9_9BACT</name>
<dbReference type="RefSeq" id="WP_220160710.1">
    <property type="nucleotide sequence ID" value="NZ_CP080507.1"/>
</dbReference>
<proteinExistence type="predicted"/>
<gene>
    <name evidence="2" type="ORF">K0B96_09720</name>
</gene>
<dbReference type="KEGG" id="ole:K0B96_09720"/>
<dbReference type="PANTHER" id="PTHR13369:SF3">
    <property type="entry name" value="METHYLTRANSFERASE DOMAIN-CONTAINING PROTEIN"/>
    <property type="match status" value="1"/>
</dbReference>
<dbReference type="InterPro" id="IPR029063">
    <property type="entry name" value="SAM-dependent_MTases_sf"/>
</dbReference>
<dbReference type="EMBL" id="CP080507">
    <property type="protein sequence ID" value="QYM77605.1"/>
    <property type="molecule type" value="Genomic_DNA"/>
</dbReference>
<dbReference type="InterPro" id="IPR025714">
    <property type="entry name" value="Methyltranfer_dom"/>
</dbReference>
<organism evidence="2 3">
    <name type="scientific">Horticoccus luteus</name>
    <dbReference type="NCBI Taxonomy" id="2862869"/>
    <lineage>
        <taxon>Bacteria</taxon>
        <taxon>Pseudomonadati</taxon>
        <taxon>Verrucomicrobiota</taxon>
        <taxon>Opitutia</taxon>
        <taxon>Opitutales</taxon>
        <taxon>Opitutaceae</taxon>
        <taxon>Horticoccus</taxon>
    </lineage>
</organism>
<dbReference type="Proteomes" id="UP000825051">
    <property type="component" value="Chromosome"/>
</dbReference>
<feature type="domain" description="Methyltransferase" evidence="1">
    <location>
        <begin position="163"/>
        <end position="296"/>
    </location>
</feature>
<keyword evidence="2" id="KW-0489">Methyltransferase</keyword>
<keyword evidence="3" id="KW-1185">Reference proteome</keyword>
<accession>A0A8F9XFX9</accession>
<dbReference type="GO" id="GO:0032259">
    <property type="term" value="P:methylation"/>
    <property type="evidence" value="ECO:0007669"/>
    <property type="project" value="UniProtKB-KW"/>
</dbReference>
<dbReference type="CDD" id="cd02440">
    <property type="entry name" value="AdoMet_MTases"/>
    <property type="match status" value="1"/>
</dbReference>
<keyword evidence="2" id="KW-0808">Transferase</keyword>
<evidence type="ECO:0000313" key="2">
    <source>
        <dbReference type="EMBL" id="QYM77605.1"/>
    </source>
</evidence>
<dbReference type="GO" id="GO:0005737">
    <property type="term" value="C:cytoplasm"/>
    <property type="evidence" value="ECO:0007669"/>
    <property type="project" value="TreeGrafter"/>
</dbReference>